<feature type="transmembrane region" description="Helical" evidence="7">
    <location>
        <begin position="286"/>
        <end position="307"/>
    </location>
</feature>
<evidence type="ECO:0000256" key="7">
    <source>
        <dbReference type="SAM" id="Phobius"/>
    </source>
</evidence>
<feature type="region of interest" description="Disordered" evidence="6">
    <location>
        <begin position="1"/>
        <end position="32"/>
    </location>
</feature>
<keyword evidence="5 7" id="KW-0472">Membrane</keyword>
<comment type="subcellular location">
    <subcellularLocation>
        <location evidence="1">Membrane</location>
        <topology evidence="1">Multi-pass membrane protein</topology>
    </subcellularLocation>
</comment>
<dbReference type="AlphaFoldDB" id="A0A2A2LLA9"/>
<evidence type="ECO:0000256" key="3">
    <source>
        <dbReference type="ARBA" id="ARBA00022737"/>
    </source>
</evidence>
<evidence type="ECO:0000313" key="8">
    <source>
        <dbReference type="EMBL" id="PAV86994.1"/>
    </source>
</evidence>
<keyword evidence="2 7" id="KW-0812">Transmembrane</keyword>
<gene>
    <name evidence="8" type="ORF">WR25_12720</name>
</gene>
<feature type="transmembrane region" description="Helical" evidence="7">
    <location>
        <begin position="319"/>
        <end position="335"/>
    </location>
</feature>
<evidence type="ECO:0000256" key="4">
    <source>
        <dbReference type="ARBA" id="ARBA00022989"/>
    </source>
</evidence>
<keyword evidence="4 7" id="KW-1133">Transmembrane helix</keyword>
<feature type="transmembrane region" description="Helical" evidence="7">
    <location>
        <begin position="239"/>
        <end position="260"/>
    </location>
</feature>
<evidence type="ECO:0000256" key="5">
    <source>
        <dbReference type="ARBA" id="ARBA00023136"/>
    </source>
</evidence>
<dbReference type="EMBL" id="LIAE01006612">
    <property type="protein sequence ID" value="PAV86994.1"/>
    <property type="molecule type" value="Genomic_DNA"/>
</dbReference>
<dbReference type="Pfam" id="PF00654">
    <property type="entry name" value="Voltage_CLC"/>
    <property type="match status" value="1"/>
</dbReference>
<keyword evidence="3" id="KW-0677">Repeat</keyword>
<feature type="transmembrane region" description="Helical" evidence="7">
    <location>
        <begin position="92"/>
        <end position="117"/>
    </location>
</feature>
<dbReference type="STRING" id="2018661.A0A2A2LLA9"/>
<name>A0A2A2LLA9_9BILA</name>
<evidence type="ECO:0000313" key="9">
    <source>
        <dbReference type="Proteomes" id="UP000218231"/>
    </source>
</evidence>
<keyword evidence="9" id="KW-1185">Reference proteome</keyword>
<dbReference type="InterPro" id="IPR050970">
    <property type="entry name" value="Cl_channel_volt-gated"/>
</dbReference>
<comment type="caution">
    <text evidence="8">The sequence shown here is derived from an EMBL/GenBank/DDBJ whole genome shotgun (WGS) entry which is preliminary data.</text>
</comment>
<dbReference type="PANTHER" id="PTHR45720:SF15">
    <property type="entry name" value="CHLORIDE CHANNEL PROTEIN"/>
    <property type="match status" value="1"/>
</dbReference>
<dbReference type="GO" id="GO:0005247">
    <property type="term" value="F:voltage-gated chloride channel activity"/>
    <property type="evidence" value="ECO:0007669"/>
    <property type="project" value="TreeGrafter"/>
</dbReference>
<evidence type="ECO:0000256" key="6">
    <source>
        <dbReference type="SAM" id="MobiDB-lite"/>
    </source>
</evidence>
<dbReference type="InterPro" id="IPR014743">
    <property type="entry name" value="Cl-channel_core"/>
</dbReference>
<protein>
    <recommendedName>
        <fullName evidence="10">Chloride channel protein</fullName>
    </recommendedName>
</protein>
<dbReference type="Proteomes" id="UP000218231">
    <property type="component" value="Unassembled WGS sequence"/>
</dbReference>
<dbReference type="GO" id="GO:0005886">
    <property type="term" value="C:plasma membrane"/>
    <property type="evidence" value="ECO:0007669"/>
    <property type="project" value="TreeGrafter"/>
</dbReference>
<sequence length="337" mass="37577">MNDVKRSLMEGKNDDEQSAPDEENPEENPETFPEFCRRQGRNLVHFLVDSWCLSALLGVITAILSVAMDLAIEFLEHLNMTFYDSVAQSVHQIAACFCWLFHITLLTFLAAFICHLISKQAVGSGIPEVKVIMSGFKMPNYLTLKTLVAKMLGLTLAIGGGLPIGKEGPFVHVGAIVSTLLTKATARFQYSAFFSNEGRESEMLSSGCAVGIACTFSAPIGAVLYSIESTSKYFAVRSYWRSFFAATCSAIVFRFASFFVTAEQSGTITAFHQTRFPTDAFLIEELPAFMLIGFIAGIMASLFIFNHRHFSLFRQRNKIFKWFFGTKFVIFHGLFPK</sequence>
<dbReference type="InterPro" id="IPR001807">
    <property type="entry name" value="ClC"/>
</dbReference>
<proteinExistence type="predicted"/>
<feature type="compositionally biased region" description="Acidic residues" evidence="6">
    <location>
        <begin position="16"/>
        <end position="29"/>
    </location>
</feature>
<feature type="compositionally biased region" description="Basic and acidic residues" evidence="6">
    <location>
        <begin position="1"/>
        <end position="15"/>
    </location>
</feature>
<dbReference type="PRINTS" id="PR00762">
    <property type="entry name" value="CLCHANNEL"/>
</dbReference>
<dbReference type="Gene3D" id="1.10.3080.10">
    <property type="entry name" value="Clc chloride channel"/>
    <property type="match status" value="1"/>
</dbReference>
<accession>A0A2A2LLA9</accession>
<evidence type="ECO:0008006" key="10">
    <source>
        <dbReference type="Google" id="ProtNLM"/>
    </source>
</evidence>
<feature type="transmembrane region" description="Helical" evidence="7">
    <location>
        <begin position="147"/>
        <end position="165"/>
    </location>
</feature>
<dbReference type="OrthoDB" id="4564at2759"/>
<evidence type="ECO:0000256" key="2">
    <source>
        <dbReference type="ARBA" id="ARBA00022692"/>
    </source>
</evidence>
<feature type="transmembrane region" description="Helical" evidence="7">
    <location>
        <begin position="46"/>
        <end position="72"/>
    </location>
</feature>
<feature type="transmembrane region" description="Helical" evidence="7">
    <location>
        <begin position="203"/>
        <end position="227"/>
    </location>
</feature>
<dbReference type="PANTHER" id="PTHR45720">
    <property type="entry name" value="CHLORIDE CHANNEL PROTEIN 2"/>
    <property type="match status" value="1"/>
</dbReference>
<organism evidence="8 9">
    <name type="scientific">Diploscapter pachys</name>
    <dbReference type="NCBI Taxonomy" id="2018661"/>
    <lineage>
        <taxon>Eukaryota</taxon>
        <taxon>Metazoa</taxon>
        <taxon>Ecdysozoa</taxon>
        <taxon>Nematoda</taxon>
        <taxon>Chromadorea</taxon>
        <taxon>Rhabditida</taxon>
        <taxon>Rhabditina</taxon>
        <taxon>Rhabditomorpha</taxon>
        <taxon>Rhabditoidea</taxon>
        <taxon>Rhabditidae</taxon>
        <taxon>Diploscapter</taxon>
    </lineage>
</organism>
<dbReference type="SUPFAM" id="SSF81340">
    <property type="entry name" value="Clc chloride channel"/>
    <property type="match status" value="1"/>
</dbReference>
<reference evidence="8 9" key="1">
    <citation type="journal article" date="2017" name="Curr. Biol.">
        <title>Genome architecture and evolution of a unichromosomal asexual nematode.</title>
        <authorList>
            <person name="Fradin H."/>
            <person name="Zegar C."/>
            <person name="Gutwein M."/>
            <person name="Lucas J."/>
            <person name="Kovtun M."/>
            <person name="Corcoran D."/>
            <person name="Baugh L.R."/>
            <person name="Kiontke K."/>
            <person name="Gunsalus K."/>
            <person name="Fitch D.H."/>
            <person name="Piano F."/>
        </authorList>
    </citation>
    <scope>NUCLEOTIDE SEQUENCE [LARGE SCALE GENOMIC DNA]</scope>
    <source>
        <strain evidence="8">PF1309</strain>
    </source>
</reference>
<evidence type="ECO:0000256" key="1">
    <source>
        <dbReference type="ARBA" id="ARBA00004141"/>
    </source>
</evidence>